<protein>
    <submittedName>
        <fullName evidence="8">Transcription factor MADS-box</fullName>
    </submittedName>
</protein>
<feature type="compositionally biased region" description="Polar residues" evidence="6">
    <location>
        <begin position="19"/>
        <end position="34"/>
    </location>
</feature>
<dbReference type="AlphaFoldDB" id="A0A8T2H4B6"/>
<dbReference type="InterPro" id="IPR002100">
    <property type="entry name" value="TF_MADSbox"/>
</dbReference>
<accession>A0A8T2H4B6</accession>
<dbReference type="InterPro" id="IPR033897">
    <property type="entry name" value="SRF-like_MADS-box"/>
</dbReference>
<evidence type="ECO:0000256" key="3">
    <source>
        <dbReference type="ARBA" id="ARBA00023125"/>
    </source>
</evidence>
<dbReference type="GO" id="GO:0005634">
    <property type="term" value="C:nucleus"/>
    <property type="evidence" value="ECO:0007669"/>
    <property type="project" value="UniProtKB-SubCell"/>
</dbReference>
<evidence type="ECO:0000256" key="6">
    <source>
        <dbReference type="SAM" id="MobiDB-lite"/>
    </source>
</evidence>
<dbReference type="PANTHER" id="PTHR11945">
    <property type="entry name" value="MADS BOX PROTEIN"/>
    <property type="match status" value="1"/>
</dbReference>
<organism evidence="8 9">
    <name type="scientific">Arabidopsis suecica</name>
    <name type="common">Swedish thale-cress</name>
    <name type="synonym">Cardaminopsis suecica</name>
    <dbReference type="NCBI Taxonomy" id="45249"/>
    <lineage>
        <taxon>Eukaryota</taxon>
        <taxon>Viridiplantae</taxon>
        <taxon>Streptophyta</taxon>
        <taxon>Embryophyta</taxon>
        <taxon>Tracheophyta</taxon>
        <taxon>Spermatophyta</taxon>
        <taxon>Magnoliopsida</taxon>
        <taxon>eudicotyledons</taxon>
        <taxon>Gunneridae</taxon>
        <taxon>Pentapetalae</taxon>
        <taxon>rosids</taxon>
        <taxon>malvids</taxon>
        <taxon>Brassicales</taxon>
        <taxon>Brassicaceae</taxon>
        <taxon>Camelineae</taxon>
        <taxon>Arabidopsis</taxon>
    </lineage>
</organism>
<comment type="subcellular location">
    <subcellularLocation>
        <location evidence="1">Nucleus</location>
    </subcellularLocation>
</comment>
<dbReference type="GO" id="GO:0045944">
    <property type="term" value="P:positive regulation of transcription by RNA polymerase II"/>
    <property type="evidence" value="ECO:0007669"/>
    <property type="project" value="InterPro"/>
</dbReference>
<dbReference type="CDD" id="cd00266">
    <property type="entry name" value="MADS_SRF_like"/>
    <property type="match status" value="1"/>
</dbReference>
<comment type="caution">
    <text evidence="8">The sequence shown here is derived from an EMBL/GenBank/DDBJ whole genome shotgun (WGS) entry which is preliminary data.</text>
</comment>
<evidence type="ECO:0000256" key="4">
    <source>
        <dbReference type="ARBA" id="ARBA00023163"/>
    </source>
</evidence>
<keyword evidence="4" id="KW-0804">Transcription</keyword>
<evidence type="ECO:0000256" key="1">
    <source>
        <dbReference type="ARBA" id="ARBA00004123"/>
    </source>
</evidence>
<keyword evidence="9" id="KW-1185">Reference proteome</keyword>
<name>A0A8T2H4B6_ARASU</name>
<sequence length="223" mass="25574">MIFSSLPSRLVMEEERETSSMTCLTPKDSVQSPNMLVRQPKKETTTQTPKTTRGRQKIEIKKIEEETKRQVTFSKRRRGLFKKSAELSVLTGAKIAVITFSKCDRIYRFGHVDALIDKYLRKSPVKLEGYSGDNAADEESRRPWWERPVESVPEEELEEYMAALSMLRENIGKKIVAMGNDRTVDMVPAWPINVMGWKPTMDMQNLENLTDGVNRCRVGQNGD</sequence>
<proteinExistence type="predicted"/>
<dbReference type="EMBL" id="JAEFBJ010000001">
    <property type="protein sequence ID" value="KAG7654608.1"/>
    <property type="molecule type" value="Genomic_DNA"/>
</dbReference>
<dbReference type="Proteomes" id="UP000694251">
    <property type="component" value="Chromosome 1"/>
</dbReference>
<reference evidence="8 9" key="1">
    <citation type="submission" date="2020-12" db="EMBL/GenBank/DDBJ databases">
        <title>Concerted genomic and epigenomic changes stabilize Arabidopsis allopolyploids.</title>
        <authorList>
            <person name="Chen Z."/>
        </authorList>
    </citation>
    <scope>NUCLEOTIDE SEQUENCE [LARGE SCALE GENOMIC DNA]</scope>
    <source>
        <strain evidence="8">As9502</strain>
        <tissue evidence="8">Leaf</tissue>
    </source>
</reference>
<feature type="region of interest" description="Disordered" evidence="6">
    <location>
        <begin position="14"/>
        <end position="54"/>
    </location>
</feature>
<keyword evidence="5" id="KW-0539">Nucleus</keyword>
<dbReference type="SMART" id="SM00432">
    <property type="entry name" value="MADS"/>
    <property type="match status" value="1"/>
</dbReference>
<dbReference type="GO" id="GO:0046983">
    <property type="term" value="F:protein dimerization activity"/>
    <property type="evidence" value="ECO:0007669"/>
    <property type="project" value="InterPro"/>
</dbReference>
<dbReference type="OrthoDB" id="1896642at2759"/>
<evidence type="ECO:0000256" key="2">
    <source>
        <dbReference type="ARBA" id="ARBA00023015"/>
    </source>
</evidence>
<dbReference type="FunFam" id="3.40.1810.10:FF:000006">
    <property type="entry name" value="Agamous-like MADS-box protein AGL62"/>
    <property type="match status" value="1"/>
</dbReference>
<evidence type="ECO:0000256" key="5">
    <source>
        <dbReference type="ARBA" id="ARBA00023242"/>
    </source>
</evidence>
<gene>
    <name evidence="8" type="ORF">ISN44_As01g017700</name>
</gene>
<evidence type="ECO:0000313" key="9">
    <source>
        <dbReference type="Proteomes" id="UP000694251"/>
    </source>
</evidence>
<dbReference type="PROSITE" id="PS50066">
    <property type="entry name" value="MADS_BOX_2"/>
    <property type="match status" value="1"/>
</dbReference>
<dbReference type="GO" id="GO:0000981">
    <property type="term" value="F:DNA-binding transcription factor activity, RNA polymerase II-specific"/>
    <property type="evidence" value="ECO:0007669"/>
    <property type="project" value="InterPro"/>
</dbReference>
<keyword evidence="3" id="KW-0238">DNA-binding</keyword>
<feature type="domain" description="MADS-box" evidence="7">
    <location>
        <begin position="53"/>
        <end position="113"/>
    </location>
</feature>
<evidence type="ECO:0000313" key="8">
    <source>
        <dbReference type="EMBL" id="KAG7654608.1"/>
    </source>
</evidence>
<dbReference type="Pfam" id="PF00319">
    <property type="entry name" value="SRF-TF"/>
    <property type="match status" value="1"/>
</dbReference>
<evidence type="ECO:0000259" key="7">
    <source>
        <dbReference type="PROSITE" id="PS50066"/>
    </source>
</evidence>
<keyword evidence="2" id="KW-0805">Transcription regulation</keyword>
<dbReference type="PANTHER" id="PTHR11945:SF405">
    <property type="entry name" value="MADS-BOX TRANSCRIPTION FACTOR FAMILY PROTEIN"/>
    <property type="match status" value="1"/>
</dbReference>
<dbReference type="GO" id="GO:0000978">
    <property type="term" value="F:RNA polymerase II cis-regulatory region sequence-specific DNA binding"/>
    <property type="evidence" value="ECO:0007669"/>
    <property type="project" value="TreeGrafter"/>
</dbReference>